<reference evidence="2 3" key="1">
    <citation type="submission" date="2019-05" db="EMBL/GenBank/DDBJ databases">
        <title>Another draft genome of Portunus trituberculatus and its Hox gene families provides insights of decapod evolution.</title>
        <authorList>
            <person name="Jeong J.-H."/>
            <person name="Song I."/>
            <person name="Kim S."/>
            <person name="Choi T."/>
            <person name="Kim D."/>
            <person name="Ryu S."/>
            <person name="Kim W."/>
        </authorList>
    </citation>
    <scope>NUCLEOTIDE SEQUENCE [LARGE SCALE GENOMIC DNA]</scope>
    <source>
        <tissue evidence="2">Muscle</tissue>
    </source>
</reference>
<gene>
    <name evidence="2" type="ORF">E2C01_026794</name>
</gene>
<dbReference type="AlphaFoldDB" id="A0A5B7ELZ6"/>
<feature type="compositionally biased region" description="Basic and acidic residues" evidence="1">
    <location>
        <begin position="45"/>
        <end position="62"/>
    </location>
</feature>
<dbReference type="Proteomes" id="UP000324222">
    <property type="component" value="Unassembled WGS sequence"/>
</dbReference>
<evidence type="ECO:0000313" key="2">
    <source>
        <dbReference type="EMBL" id="MPC33444.1"/>
    </source>
</evidence>
<organism evidence="2 3">
    <name type="scientific">Portunus trituberculatus</name>
    <name type="common">Swimming crab</name>
    <name type="synonym">Neptunus trituberculatus</name>
    <dbReference type="NCBI Taxonomy" id="210409"/>
    <lineage>
        <taxon>Eukaryota</taxon>
        <taxon>Metazoa</taxon>
        <taxon>Ecdysozoa</taxon>
        <taxon>Arthropoda</taxon>
        <taxon>Crustacea</taxon>
        <taxon>Multicrustacea</taxon>
        <taxon>Malacostraca</taxon>
        <taxon>Eumalacostraca</taxon>
        <taxon>Eucarida</taxon>
        <taxon>Decapoda</taxon>
        <taxon>Pleocyemata</taxon>
        <taxon>Brachyura</taxon>
        <taxon>Eubrachyura</taxon>
        <taxon>Portunoidea</taxon>
        <taxon>Portunidae</taxon>
        <taxon>Portuninae</taxon>
        <taxon>Portunus</taxon>
    </lineage>
</organism>
<comment type="caution">
    <text evidence="2">The sequence shown here is derived from an EMBL/GenBank/DDBJ whole genome shotgun (WGS) entry which is preliminary data.</text>
</comment>
<proteinExistence type="predicted"/>
<protein>
    <submittedName>
        <fullName evidence="2">Uncharacterized protein</fullName>
    </submittedName>
</protein>
<accession>A0A5B7ELZ6</accession>
<name>A0A5B7ELZ6_PORTR</name>
<feature type="region of interest" description="Disordered" evidence="1">
    <location>
        <begin position="36"/>
        <end position="62"/>
    </location>
</feature>
<sequence>MYTVSGPTGSKTPPLTTPSYSTPLYTFHFKLAGAIASPTSNCPSDKTRAERDSKKAERKGQG</sequence>
<dbReference type="EMBL" id="VSRR010002836">
    <property type="protein sequence ID" value="MPC33444.1"/>
    <property type="molecule type" value="Genomic_DNA"/>
</dbReference>
<keyword evidence="3" id="KW-1185">Reference proteome</keyword>
<evidence type="ECO:0000256" key="1">
    <source>
        <dbReference type="SAM" id="MobiDB-lite"/>
    </source>
</evidence>
<evidence type="ECO:0000313" key="3">
    <source>
        <dbReference type="Proteomes" id="UP000324222"/>
    </source>
</evidence>